<accession>Q67VC0</accession>
<dbReference type="EMBL" id="AP004994">
    <property type="protein sequence ID" value="BAD37862.1"/>
    <property type="molecule type" value="Genomic_DNA"/>
</dbReference>
<dbReference type="Proteomes" id="UP000000763">
    <property type="component" value="Chromosome 6"/>
</dbReference>
<reference evidence="1" key="1">
    <citation type="submission" date="2002-03" db="EMBL/GenBank/DDBJ databases">
        <title>Oryza sativa nipponbare(GA3) genomic DNA, chromosome 6, BAC clone:OSJNBa0052G07.</title>
        <authorList>
            <person name="Sasaki T."/>
            <person name="Matsumoto T."/>
            <person name="Yamamoto K."/>
        </authorList>
    </citation>
    <scope>NUCLEOTIDE SEQUENCE</scope>
</reference>
<reference evidence="2" key="2">
    <citation type="submission" date="2002-03" db="EMBL/GenBank/DDBJ databases">
        <title>Oryza sativa nipponbare(GA3) genomic DNA, chromosome 6, BAC clone:OSJNBa0068B06.</title>
        <authorList>
            <person name="Sasaki T."/>
            <person name="Matsumoto T."/>
            <person name="Yamamoto K."/>
        </authorList>
    </citation>
    <scope>NUCLEOTIDE SEQUENCE</scope>
</reference>
<gene>
    <name evidence="1" type="ORF">OSJNBa0052G07.6</name>
    <name evidence="2" type="ORF">OSJNBa0068B06.15</name>
</gene>
<dbReference type="EMBL" id="AP004995">
    <property type="protein sequence ID" value="BAD37899.1"/>
    <property type="molecule type" value="Genomic_DNA"/>
</dbReference>
<name>Q67VC0_ORYSJ</name>
<sequence>MGHTSLSEPIRIMNAYNWLQLIYYYAVDYAQLRAGFIVFAYVKWGIYASSCCVERFDELRCGEDIARVPRVDLFWRSEESKEEGMDGRFPTLP</sequence>
<evidence type="ECO:0000313" key="3">
    <source>
        <dbReference type="Proteomes" id="UP000000763"/>
    </source>
</evidence>
<reference evidence="3" key="4">
    <citation type="journal article" date="2008" name="Nucleic Acids Res.">
        <title>The rice annotation project database (RAP-DB): 2008 update.</title>
        <authorList>
            <consortium name="The rice annotation project (RAP)"/>
        </authorList>
    </citation>
    <scope>GENOME REANNOTATION</scope>
    <source>
        <strain evidence="3">cv. Nipponbare</strain>
    </source>
</reference>
<proteinExistence type="predicted"/>
<reference evidence="3" key="3">
    <citation type="journal article" date="2005" name="Nature">
        <title>The map-based sequence of the rice genome.</title>
        <authorList>
            <consortium name="International rice genome sequencing project (IRGSP)"/>
            <person name="Matsumoto T."/>
            <person name="Wu J."/>
            <person name="Kanamori H."/>
            <person name="Katayose Y."/>
            <person name="Fujisawa M."/>
            <person name="Namiki N."/>
            <person name="Mizuno H."/>
            <person name="Yamamoto K."/>
            <person name="Antonio B.A."/>
            <person name="Baba T."/>
            <person name="Sakata K."/>
            <person name="Nagamura Y."/>
            <person name="Aoki H."/>
            <person name="Arikawa K."/>
            <person name="Arita K."/>
            <person name="Bito T."/>
            <person name="Chiden Y."/>
            <person name="Fujitsuka N."/>
            <person name="Fukunaka R."/>
            <person name="Hamada M."/>
            <person name="Harada C."/>
            <person name="Hayashi A."/>
            <person name="Hijishita S."/>
            <person name="Honda M."/>
            <person name="Hosokawa S."/>
            <person name="Ichikawa Y."/>
            <person name="Idonuma A."/>
            <person name="Iijima M."/>
            <person name="Ikeda M."/>
            <person name="Ikeno M."/>
            <person name="Ito K."/>
            <person name="Ito S."/>
            <person name="Ito T."/>
            <person name="Ito Y."/>
            <person name="Ito Y."/>
            <person name="Iwabuchi A."/>
            <person name="Kamiya K."/>
            <person name="Karasawa W."/>
            <person name="Kurita K."/>
            <person name="Katagiri S."/>
            <person name="Kikuta A."/>
            <person name="Kobayashi H."/>
            <person name="Kobayashi N."/>
            <person name="Machita K."/>
            <person name="Maehara T."/>
            <person name="Masukawa M."/>
            <person name="Mizubayashi T."/>
            <person name="Mukai Y."/>
            <person name="Nagasaki H."/>
            <person name="Nagata Y."/>
            <person name="Naito S."/>
            <person name="Nakashima M."/>
            <person name="Nakama Y."/>
            <person name="Nakamichi Y."/>
            <person name="Nakamura M."/>
            <person name="Meguro A."/>
            <person name="Negishi M."/>
            <person name="Ohta I."/>
            <person name="Ohta T."/>
            <person name="Okamoto M."/>
            <person name="Ono N."/>
            <person name="Saji S."/>
            <person name="Sakaguchi M."/>
            <person name="Sakai K."/>
            <person name="Shibata M."/>
            <person name="Shimokawa T."/>
            <person name="Song J."/>
            <person name="Takazaki Y."/>
            <person name="Terasawa K."/>
            <person name="Tsugane M."/>
            <person name="Tsuji K."/>
            <person name="Ueda S."/>
            <person name="Waki K."/>
            <person name="Yamagata H."/>
            <person name="Yamamoto M."/>
            <person name="Yamamoto S."/>
            <person name="Yamane H."/>
            <person name="Yoshiki S."/>
            <person name="Yoshihara R."/>
            <person name="Yukawa K."/>
            <person name="Zhong H."/>
            <person name="Yano M."/>
            <person name="Yuan Q."/>
            <person name="Ouyang S."/>
            <person name="Liu J."/>
            <person name="Jones K.M."/>
            <person name="Gansberger K."/>
            <person name="Moffat K."/>
            <person name="Hill J."/>
            <person name="Bera J."/>
            <person name="Fadrosh D."/>
            <person name="Jin S."/>
            <person name="Johri S."/>
            <person name="Kim M."/>
            <person name="Overton L."/>
            <person name="Reardon M."/>
            <person name="Tsitrin T."/>
            <person name="Vuong H."/>
            <person name="Weaver B."/>
            <person name="Ciecko A."/>
            <person name="Tallon L."/>
            <person name="Jackson J."/>
            <person name="Pai G."/>
            <person name="Aken S.V."/>
            <person name="Utterback T."/>
            <person name="Reidmuller S."/>
            <person name="Feldblyum T."/>
            <person name="Hsiao J."/>
            <person name="Zismann V."/>
            <person name="Iobst S."/>
            <person name="de Vazeille A.R."/>
            <person name="Buell C.R."/>
            <person name="Ying K."/>
            <person name="Li Y."/>
            <person name="Lu T."/>
            <person name="Huang Y."/>
            <person name="Zhao Q."/>
            <person name="Feng Q."/>
            <person name="Zhang L."/>
            <person name="Zhu J."/>
            <person name="Weng Q."/>
            <person name="Mu J."/>
            <person name="Lu Y."/>
            <person name="Fan D."/>
            <person name="Liu Y."/>
            <person name="Guan J."/>
            <person name="Zhang Y."/>
            <person name="Yu S."/>
            <person name="Liu X."/>
            <person name="Zhang Y."/>
            <person name="Hong G."/>
            <person name="Han B."/>
            <person name="Choisne N."/>
            <person name="Demange N."/>
            <person name="Orjeda G."/>
            <person name="Samain S."/>
            <person name="Cattolico L."/>
            <person name="Pelletier E."/>
            <person name="Couloux A."/>
            <person name="Segurens B."/>
            <person name="Wincker P."/>
            <person name="D'Hont A."/>
            <person name="Scarpelli C."/>
            <person name="Weissenbach J."/>
            <person name="Salanoubat M."/>
            <person name="Quetier F."/>
            <person name="Yu Y."/>
            <person name="Kim H.R."/>
            <person name="Rambo T."/>
            <person name="Currie J."/>
            <person name="Collura K."/>
            <person name="Luo M."/>
            <person name="Yang T."/>
            <person name="Ammiraju J.S.S."/>
            <person name="Engler F."/>
            <person name="Soderlund C."/>
            <person name="Wing R.A."/>
            <person name="Palmer L.E."/>
            <person name="de la Bastide M."/>
            <person name="Spiegel L."/>
            <person name="Nascimento L."/>
            <person name="Zutavern T."/>
            <person name="O'Shaughnessy A."/>
            <person name="Dike S."/>
            <person name="Dedhia N."/>
            <person name="Preston R."/>
            <person name="Balija V."/>
            <person name="McCombie W.R."/>
            <person name="Chow T."/>
            <person name="Chen H."/>
            <person name="Chung M."/>
            <person name="Chen C."/>
            <person name="Shaw J."/>
            <person name="Wu H."/>
            <person name="Hsiao K."/>
            <person name="Chao Y."/>
            <person name="Chu M."/>
            <person name="Cheng C."/>
            <person name="Hour A."/>
            <person name="Lee P."/>
            <person name="Lin S."/>
            <person name="Lin Y."/>
            <person name="Liou J."/>
            <person name="Liu S."/>
            <person name="Hsing Y."/>
            <person name="Raghuvanshi S."/>
            <person name="Mohanty A."/>
            <person name="Bharti A.K."/>
            <person name="Gaur A."/>
            <person name="Gupta V."/>
            <person name="Kumar D."/>
            <person name="Ravi V."/>
            <person name="Vij S."/>
            <person name="Kapur A."/>
            <person name="Khurana P."/>
            <person name="Khurana P."/>
            <person name="Khurana J.P."/>
            <person name="Tyagi A.K."/>
            <person name="Gaikwad K."/>
            <person name="Singh A."/>
            <person name="Dalal V."/>
            <person name="Srivastava S."/>
            <person name="Dixit A."/>
            <person name="Pal A.K."/>
            <person name="Ghazi I.A."/>
            <person name="Yadav M."/>
            <person name="Pandit A."/>
            <person name="Bhargava A."/>
            <person name="Sureshbabu K."/>
            <person name="Batra K."/>
            <person name="Sharma T.R."/>
            <person name="Mohapatra T."/>
            <person name="Singh N.K."/>
            <person name="Messing J."/>
            <person name="Nelson A.B."/>
            <person name="Fuks G."/>
            <person name="Kavchok S."/>
            <person name="Keizer G."/>
            <person name="Linton E."/>
            <person name="Llaca V."/>
            <person name="Song R."/>
            <person name="Tanyolac B."/>
            <person name="Young S."/>
            <person name="Ho-Il K."/>
            <person name="Hahn J.H."/>
            <person name="Sangsakoo G."/>
            <person name="Vanavichit A."/>
            <person name="de Mattos Luiz.A.T."/>
            <person name="Zimmer P.D."/>
            <person name="Malone G."/>
            <person name="Dellagostin O."/>
            <person name="de Oliveira A.C."/>
            <person name="Bevan M."/>
            <person name="Bancroft I."/>
            <person name="Minx P."/>
            <person name="Cordum H."/>
            <person name="Wilson R."/>
            <person name="Cheng Z."/>
            <person name="Jin W."/>
            <person name="Jiang J."/>
            <person name="Leong S.A."/>
            <person name="Iwama H."/>
            <person name="Gojobori T."/>
            <person name="Itoh T."/>
            <person name="Niimura Y."/>
            <person name="Fujii Y."/>
            <person name="Habara T."/>
            <person name="Sakai H."/>
            <person name="Sato Y."/>
            <person name="Wilson G."/>
            <person name="Kumar K."/>
            <person name="McCouch S."/>
            <person name="Juretic N."/>
            <person name="Hoen D."/>
            <person name="Wright S."/>
            <person name="Bruskiewich R."/>
            <person name="Bureau T."/>
            <person name="Miyao A."/>
            <person name="Hirochika H."/>
            <person name="Nishikawa T."/>
            <person name="Kadowaki K."/>
            <person name="Sugiura M."/>
            <person name="Burr B."/>
            <person name="Sasaki T."/>
        </authorList>
    </citation>
    <scope>NUCLEOTIDE SEQUENCE [LARGE SCALE GENOMIC DNA]</scope>
    <source>
        <strain evidence="3">cv. Nipponbare</strain>
    </source>
</reference>
<evidence type="ECO:0000313" key="1">
    <source>
        <dbReference type="EMBL" id="BAD37862.1"/>
    </source>
</evidence>
<protein>
    <submittedName>
        <fullName evidence="2">Uncharacterized protein</fullName>
    </submittedName>
</protein>
<organism evidence="2 3">
    <name type="scientific">Oryza sativa subsp. japonica</name>
    <name type="common">Rice</name>
    <dbReference type="NCBI Taxonomy" id="39947"/>
    <lineage>
        <taxon>Eukaryota</taxon>
        <taxon>Viridiplantae</taxon>
        <taxon>Streptophyta</taxon>
        <taxon>Embryophyta</taxon>
        <taxon>Tracheophyta</taxon>
        <taxon>Spermatophyta</taxon>
        <taxon>Magnoliopsida</taxon>
        <taxon>Liliopsida</taxon>
        <taxon>Poales</taxon>
        <taxon>Poaceae</taxon>
        <taxon>BOP clade</taxon>
        <taxon>Oryzoideae</taxon>
        <taxon>Oryzeae</taxon>
        <taxon>Oryzinae</taxon>
        <taxon>Oryza</taxon>
        <taxon>Oryza sativa</taxon>
    </lineage>
</organism>
<dbReference type="AlphaFoldDB" id="Q67VC0"/>
<evidence type="ECO:0000313" key="2">
    <source>
        <dbReference type="EMBL" id="BAD37899.1"/>
    </source>
</evidence>